<feature type="chain" id="PRO_5034638437" description="FAS1 domain-containing protein" evidence="2">
    <location>
        <begin position="23"/>
        <end position="845"/>
    </location>
</feature>
<dbReference type="OrthoDB" id="14252at2759"/>
<dbReference type="InterPro" id="IPR050904">
    <property type="entry name" value="Adhesion/Biosynth-related"/>
</dbReference>
<dbReference type="InterPro" id="IPR036378">
    <property type="entry name" value="FAS1_dom_sf"/>
</dbReference>
<dbReference type="PROSITE" id="PS50213">
    <property type="entry name" value="FAS1"/>
    <property type="match status" value="5"/>
</dbReference>
<keyword evidence="1" id="KW-1133">Transmembrane helix</keyword>
<dbReference type="SMART" id="SM00554">
    <property type="entry name" value="FAS1"/>
    <property type="match status" value="5"/>
</dbReference>
<dbReference type="AlphaFoldDB" id="A0A8H7R9R7"/>
<dbReference type="Proteomes" id="UP000603453">
    <property type="component" value="Unassembled WGS sequence"/>
</dbReference>
<gene>
    <name evidence="4" type="ORF">INT47_008053</name>
</gene>
<dbReference type="PANTHER" id="PTHR10900:SF77">
    <property type="entry name" value="FI19380P1"/>
    <property type="match status" value="1"/>
</dbReference>
<dbReference type="GO" id="GO:0005615">
    <property type="term" value="C:extracellular space"/>
    <property type="evidence" value="ECO:0007669"/>
    <property type="project" value="TreeGrafter"/>
</dbReference>
<feature type="domain" description="FAS1" evidence="3">
    <location>
        <begin position="620"/>
        <end position="790"/>
    </location>
</feature>
<evidence type="ECO:0000256" key="1">
    <source>
        <dbReference type="SAM" id="Phobius"/>
    </source>
</evidence>
<dbReference type="Gene3D" id="2.30.180.10">
    <property type="entry name" value="FAS1 domain"/>
    <property type="match status" value="5"/>
</dbReference>
<dbReference type="EMBL" id="JAEPRD010000035">
    <property type="protein sequence ID" value="KAG2205696.1"/>
    <property type="molecule type" value="Genomic_DNA"/>
</dbReference>
<dbReference type="PANTHER" id="PTHR10900">
    <property type="entry name" value="PERIOSTIN-RELATED"/>
    <property type="match status" value="1"/>
</dbReference>
<dbReference type="SUPFAM" id="SSF82153">
    <property type="entry name" value="FAS1 domain"/>
    <property type="match status" value="5"/>
</dbReference>
<feature type="domain" description="FAS1" evidence="3">
    <location>
        <begin position="174"/>
        <end position="315"/>
    </location>
</feature>
<keyword evidence="5" id="KW-1185">Reference proteome</keyword>
<keyword evidence="1" id="KW-0472">Membrane</keyword>
<feature type="signal peptide" evidence="2">
    <location>
        <begin position="1"/>
        <end position="22"/>
    </location>
</feature>
<dbReference type="InterPro" id="IPR000782">
    <property type="entry name" value="FAS1_domain"/>
</dbReference>
<evidence type="ECO:0000256" key="2">
    <source>
        <dbReference type="SAM" id="SignalP"/>
    </source>
</evidence>
<keyword evidence="2" id="KW-0732">Signal</keyword>
<feature type="domain" description="FAS1" evidence="3">
    <location>
        <begin position="470"/>
        <end position="615"/>
    </location>
</feature>
<accession>A0A8H7R9R7</accession>
<evidence type="ECO:0000313" key="4">
    <source>
        <dbReference type="EMBL" id="KAG2205696.1"/>
    </source>
</evidence>
<feature type="domain" description="FAS1" evidence="3">
    <location>
        <begin position="323"/>
        <end position="448"/>
    </location>
</feature>
<protein>
    <recommendedName>
        <fullName evidence="3">FAS1 domain-containing protein</fullName>
    </recommendedName>
</protein>
<name>A0A8H7R9R7_9FUNG</name>
<keyword evidence="1" id="KW-0812">Transmembrane</keyword>
<organism evidence="4 5">
    <name type="scientific">Mucor saturninus</name>
    <dbReference type="NCBI Taxonomy" id="64648"/>
    <lineage>
        <taxon>Eukaryota</taxon>
        <taxon>Fungi</taxon>
        <taxon>Fungi incertae sedis</taxon>
        <taxon>Mucoromycota</taxon>
        <taxon>Mucoromycotina</taxon>
        <taxon>Mucoromycetes</taxon>
        <taxon>Mucorales</taxon>
        <taxon>Mucorineae</taxon>
        <taxon>Mucoraceae</taxon>
        <taxon>Mucor</taxon>
    </lineage>
</organism>
<proteinExistence type="predicted"/>
<feature type="transmembrane region" description="Helical" evidence="1">
    <location>
        <begin position="803"/>
        <end position="828"/>
    </location>
</feature>
<evidence type="ECO:0000259" key="3">
    <source>
        <dbReference type="PROSITE" id="PS50213"/>
    </source>
</evidence>
<feature type="domain" description="FAS1" evidence="3">
    <location>
        <begin position="33"/>
        <end position="171"/>
    </location>
</feature>
<comment type="caution">
    <text evidence="4">The sequence shown here is derived from an EMBL/GenBank/DDBJ whole genome shotgun (WGS) entry which is preliminary data.</text>
</comment>
<evidence type="ECO:0000313" key="5">
    <source>
        <dbReference type="Proteomes" id="UP000603453"/>
    </source>
</evidence>
<dbReference type="Pfam" id="PF02469">
    <property type="entry name" value="Fasciclin"/>
    <property type="match status" value="5"/>
</dbReference>
<sequence length="845" mass="93608">MINKQLLYILLLITTVFSLVSASVFASRVEDKPKSIYDILVTEQKFHDFLMQIEEAGLVNDFKNIDKGTVFAPVNEAFEGKTTLIAPRKNLTKEQLLYHIIPVSLKSGDLYDGRLLDTQAQLDGVTQKVKVLKSTISRNIDVGADNGQELGRVLEEMDATNGMIQAVDKVLPLPVYLDETLHINQETENFYELAKTARIDRELKNAKGNTIFVAKDDFFGDTLDPIQKKYLLEQKGGRKDLARFLDHQIAPKIFYSHDLKEGKSSIATVEGSEELDIVVKHNKLLPSTITVNGVKVIHQDVLSANGVIHVLESPILPKNKEFLKLSARKVLVGMNATRFIELFDENDLGSYLDDQNDVITILAPSNHALDEPKFMTAADTKSWLKYHIVHGRYTPSDLQDGQLLETESHGDLGNAFQRIDVHIVSQDQDYENDKLFRESITFGKAGVLGDPVTVGDNLIIYPLARSLVLPRPPLSRLPVNLELSTFVAGLYASGAGEEIENAHGITLFAPTNEAFSRLGLLAKFLLQPESKKKLEQVVTYHAVRGIFYENSTSEGEHREVTLSSGAEIRLNKTDHGFFVRGSGAADGNDRNTIAQVIDADILTSNGVIHTIDRVQLPSSLEITNRDLLSAEGTNSLLNLLERTNLTDKVLDSLDKDTPYTILAPSDQAFGRLNLTHLLENPEKLLKVARLHILPVALPRIDIGETADNSYYYNIFGKKKESNNDRKEHKDVPMTGIDIPTLHGDTYVVISKGLTGGYTVTVKGTSQEGADVINLGRSSAGGGVIMIDRVLLPKEELHRNGLPWWAITLIVIGSLIGAVILAAAAYIGWRYYQTRREGHISLSNPN</sequence>
<reference evidence="4" key="1">
    <citation type="submission" date="2020-12" db="EMBL/GenBank/DDBJ databases">
        <title>Metabolic potential, ecology and presence of endohyphal bacteria is reflected in genomic diversity of Mucoromycotina.</title>
        <authorList>
            <person name="Muszewska A."/>
            <person name="Okrasinska A."/>
            <person name="Steczkiewicz K."/>
            <person name="Drgas O."/>
            <person name="Orlowska M."/>
            <person name="Perlinska-Lenart U."/>
            <person name="Aleksandrzak-Piekarczyk T."/>
            <person name="Szatraj K."/>
            <person name="Zielenkiewicz U."/>
            <person name="Pilsyk S."/>
            <person name="Malc E."/>
            <person name="Mieczkowski P."/>
            <person name="Kruszewska J.S."/>
            <person name="Biernat P."/>
            <person name="Pawlowska J."/>
        </authorList>
    </citation>
    <scope>NUCLEOTIDE SEQUENCE</scope>
    <source>
        <strain evidence="4">WA0000017839</strain>
    </source>
</reference>